<organism evidence="1 2">
    <name type="scientific">Trametes pubescens</name>
    <name type="common">White-rot fungus</name>
    <dbReference type="NCBI Taxonomy" id="154538"/>
    <lineage>
        <taxon>Eukaryota</taxon>
        <taxon>Fungi</taxon>
        <taxon>Dikarya</taxon>
        <taxon>Basidiomycota</taxon>
        <taxon>Agaricomycotina</taxon>
        <taxon>Agaricomycetes</taxon>
        <taxon>Polyporales</taxon>
        <taxon>Polyporaceae</taxon>
        <taxon>Trametes</taxon>
    </lineage>
</organism>
<dbReference type="AlphaFoldDB" id="A0A1M2W754"/>
<name>A0A1M2W754_TRAPU</name>
<evidence type="ECO:0000313" key="2">
    <source>
        <dbReference type="Proteomes" id="UP000184267"/>
    </source>
</evidence>
<comment type="caution">
    <text evidence="1">The sequence shown here is derived from an EMBL/GenBank/DDBJ whole genome shotgun (WGS) entry which is preliminary data.</text>
</comment>
<reference evidence="1 2" key="1">
    <citation type="submission" date="2016-10" db="EMBL/GenBank/DDBJ databases">
        <title>Genome sequence of the basidiomycete white-rot fungus Trametes pubescens.</title>
        <authorList>
            <person name="Makela M.R."/>
            <person name="Granchi Z."/>
            <person name="Peng M."/>
            <person name="De Vries R.P."/>
            <person name="Grigoriev I."/>
            <person name="Riley R."/>
            <person name="Hilden K."/>
        </authorList>
    </citation>
    <scope>NUCLEOTIDE SEQUENCE [LARGE SCALE GENOMIC DNA]</scope>
    <source>
        <strain evidence="1 2">FBCC735</strain>
    </source>
</reference>
<sequence length="82" mass="9031">MSHPPCARESDVKATIHADSSWLEMTPVIAGLPLPNILRRSPVIAFGFSSPAKCPRDSTRTRPSSVYALTCAQHQRQCKKNL</sequence>
<dbReference type="Proteomes" id="UP000184267">
    <property type="component" value="Unassembled WGS sequence"/>
</dbReference>
<protein>
    <submittedName>
        <fullName evidence="1">Uncharacterized protein</fullName>
    </submittedName>
</protein>
<dbReference type="EMBL" id="MNAD01000149">
    <property type="protein sequence ID" value="OJT15570.1"/>
    <property type="molecule type" value="Genomic_DNA"/>
</dbReference>
<gene>
    <name evidence="1" type="ORF">TRAPUB_6317</name>
</gene>
<keyword evidence="2" id="KW-1185">Reference proteome</keyword>
<proteinExistence type="predicted"/>
<accession>A0A1M2W754</accession>
<evidence type="ECO:0000313" key="1">
    <source>
        <dbReference type="EMBL" id="OJT15570.1"/>
    </source>
</evidence>